<gene>
    <name evidence="2" type="ORF">KC19_3G196300</name>
</gene>
<evidence type="ECO:0000313" key="2">
    <source>
        <dbReference type="EMBL" id="KAG0584248.1"/>
    </source>
</evidence>
<accession>A0A8T0INU5</accession>
<keyword evidence="3" id="KW-1185">Reference proteome</keyword>
<protein>
    <submittedName>
        <fullName evidence="2">Uncharacterized protein</fullName>
    </submittedName>
</protein>
<name>A0A8T0INU5_CERPU</name>
<dbReference type="Proteomes" id="UP000822688">
    <property type="component" value="Chromosome 3"/>
</dbReference>
<feature type="compositionally biased region" description="Basic residues" evidence="1">
    <location>
        <begin position="66"/>
        <end position="80"/>
    </location>
</feature>
<feature type="compositionally biased region" description="Pro residues" evidence="1">
    <location>
        <begin position="40"/>
        <end position="50"/>
    </location>
</feature>
<feature type="region of interest" description="Disordered" evidence="1">
    <location>
        <begin position="1"/>
        <end position="86"/>
    </location>
</feature>
<feature type="compositionally biased region" description="Basic residues" evidence="1">
    <location>
        <begin position="8"/>
        <end position="18"/>
    </location>
</feature>
<sequence>MNLTQRRGLTRNHYKKLQKPNLRSNAKRGSRRSARHTPSLSPPFPLPPSLSKPLSTHTSTSTLTKKPTKSSTKPHSKPHHNLAPPHHDTAYCCTTQCEPRDKSPHANYKHQRTCCRRILKPPATACAALET</sequence>
<organism evidence="2 3">
    <name type="scientific">Ceratodon purpureus</name>
    <name type="common">Fire moss</name>
    <name type="synonym">Dicranum purpureum</name>
    <dbReference type="NCBI Taxonomy" id="3225"/>
    <lineage>
        <taxon>Eukaryota</taxon>
        <taxon>Viridiplantae</taxon>
        <taxon>Streptophyta</taxon>
        <taxon>Embryophyta</taxon>
        <taxon>Bryophyta</taxon>
        <taxon>Bryophytina</taxon>
        <taxon>Bryopsida</taxon>
        <taxon>Dicranidae</taxon>
        <taxon>Pseudoditrichales</taxon>
        <taxon>Ditrichaceae</taxon>
        <taxon>Ceratodon</taxon>
    </lineage>
</organism>
<feature type="compositionally biased region" description="Basic residues" evidence="1">
    <location>
        <begin position="25"/>
        <end position="35"/>
    </location>
</feature>
<dbReference type="AlphaFoldDB" id="A0A8T0INU5"/>
<reference evidence="2" key="1">
    <citation type="submission" date="2020-06" db="EMBL/GenBank/DDBJ databases">
        <title>WGS assembly of Ceratodon purpureus strain R40.</title>
        <authorList>
            <person name="Carey S.B."/>
            <person name="Jenkins J."/>
            <person name="Shu S."/>
            <person name="Lovell J.T."/>
            <person name="Sreedasyam A."/>
            <person name="Maumus F."/>
            <person name="Tiley G.P."/>
            <person name="Fernandez-Pozo N."/>
            <person name="Barry K."/>
            <person name="Chen C."/>
            <person name="Wang M."/>
            <person name="Lipzen A."/>
            <person name="Daum C."/>
            <person name="Saski C.A."/>
            <person name="Payton A.C."/>
            <person name="Mcbreen J.C."/>
            <person name="Conrad R.E."/>
            <person name="Kollar L.M."/>
            <person name="Olsson S."/>
            <person name="Huttunen S."/>
            <person name="Landis J.B."/>
            <person name="Wickett N.J."/>
            <person name="Johnson M.G."/>
            <person name="Rensing S.A."/>
            <person name="Grimwood J."/>
            <person name="Schmutz J."/>
            <person name="Mcdaniel S.F."/>
        </authorList>
    </citation>
    <scope>NUCLEOTIDE SEQUENCE</scope>
    <source>
        <strain evidence="2">R40</strain>
    </source>
</reference>
<feature type="compositionally biased region" description="Low complexity" evidence="1">
    <location>
        <begin position="51"/>
        <end position="65"/>
    </location>
</feature>
<comment type="caution">
    <text evidence="2">The sequence shown here is derived from an EMBL/GenBank/DDBJ whole genome shotgun (WGS) entry which is preliminary data.</text>
</comment>
<dbReference type="EMBL" id="CM026423">
    <property type="protein sequence ID" value="KAG0584248.1"/>
    <property type="molecule type" value="Genomic_DNA"/>
</dbReference>
<evidence type="ECO:0000313" key="3">
    <source>
        <dbReference type="Proteomes" id="UP000822688"/>
    </source>
</evidence>
<evidence type="ECO:0000256" key="1">
    <source>
        <dbReference type="SAM" id="MobiDB-lite"/>
    </source>
</evidence>
<proteinExistence type="predicted"/>